<dbReference type="EMBL" id="JARBHB010000017">
    <property type="protein sequence ID" value="KAJ8865706.1"/>
    <property type="molecule type" value="Genomic_DNA"/>
</dbReference>
<proteinExistence type="predicted"/>
<organism evidence="1 2">
    <name type="scientific">Dryococelus australis</name>
    <dbReference type="NCBI Taxonomy" id="614101"/>
    <lineage>
        <taxon>Eukaryota</taxon>
        <taxon>Metazoa</taxon>
        <taxon>Ecdysozoa</taxon>
        <taxon>Arthropoda</taxon>
        <taxon>Hexapoda</taxon>
        <taxon>Insecta</taxon>
        <taxon>Pterygota</taxon>
        <taxon>Neoptera</taxon>
        <taxon>Polyneoptera</taxon>
        <taxon>Phasmatodea</taxon>
        <taxon>Verophasmatodea</taxon>
        <taxon>Anareolatae</taxon>
        <taxon>Phasmatidae</taxon>
        <taxon>Eurycanthinae</taxon>
        <taxon>Dryococelus</taxon>
    </lineage>
</organism>
<reference evidence="1 2" key="1">
    <citation type="submission" date="2023-02" db="EMBL/GenBank/DDBJ databases">
        <title>LHISI_Scaffold_Assembly.</title>
        <authorList>
            <person name="Stuart O.P."/>
            <person name="Cleave R."/>
            <person name="Magrath M.J.L."/>
            <person name="Mikheyev A.S."/>
        </authorList>
    </citation>
    <scope>NUCLEOTIDE SEQUENCE [LARGE SCALE GENOMIC DNA]</scope>
    <source>
        <strain evidence="1">Daus_M_001</strain>
        <tissue evidence="1">Leg muscle</tissue>
    </source>
</reference>
<comment type="caution">
    <text evidence="1">The sequence shown here is derived from an EMBL/GenBank/DDBJ whole genome shotgun (WGS) entry which is preliminary data.</text>
</comment>
<evidence type="ECO:0000313" key="2">
    <source>
        <dbReference type="Proteomes" id="UP001159363"/>
    </source>
</evidence>
<gene>
    <name evidence="1" type="ORF">PR048_033226</name>
</gene>
<name>A0ABQ9G2J5_9NEOP</name>
<protein>
    <submittedName>
        <fullName evidence="1">Uncharacterized protein</fullName>
    </submittedName>
</protein>
<sequence length="82" mass="9562">MQPDLVPITREPLELARTFRSSYQTHVLEEKLLKVEDNGKKVESKARQVAEEERKRKLKGEIIIAAAYGKLKNLKKEENDER</sequence>
<keyword evidence="2" id="KW-1185">Reference proteome</keyword>
<evidence type="ECO:0000313" key="1">
    <source>
        <dbReference type="EMBL" id="KAJ8865706.1"/>
    </source>
</evidence>
<dbReference type="Proteomes" id="UP001159363">
    <property type="component" value="Chromosome 16"/>
</dbReference>
<accession>A0ABQ9G2J5</accession>